<dbReference type="InterPro" id="IPR036249">
    <property type="entry name" value="Thioredoxin-like_sf"/>
</dbReference>
<name>A0A7D3XGG9_9SPHN</name>
<feature type="chain" id="PRO_5028912274" evidence="1">
    <location>
        <begin position="26"/>
        <end position="235"/>
    </location>
</feature>
<evidence type="ECO:0000259" key="2">
    <source>
        <dbReference type="Pfam" id="PF13462"/>
    </source>
</evidence>
<dbReference type="InterPro" id="IPR012336">
    <property type="entry name" value="Thioredoxin-like_fold"/>
</dbReference>
<dbReference type="Pfam" id="PF13462">
    <property type="entry name" value="Thioredoxin_4"/>
    <property type="match status" value="1"/>
</dbReference>
<keyword evidence="4" id="KW-1185">Reference proteome</keyword>
<proteinExistence type="predicted"/>
<accession>A0A7D3XGG9</accession>
<dbReference type="Gene3D" id="1.10.40.110">
    <property type="match status" value="1"/>
</dbReference>
<feature type="signal peptide" evidence="1">
    <location>
        <begin position="1"/>
        <end position="25"/>
    </location>
</feature>
<evidence type="ECO:0000313" key="3">
    <source>
        <dbReference type="EMBL" id="QKG70278.1"/>
    </source>
</evidence>
<keyword evidence="1" id="KW-0732">Signal</keyword>
<dbReference type="KEGG" id="emv:HQR01_02215"/>
<organism evidence="3 4">
    <name type="scientific">Erythrobacter mangrovi</name>
    <dbReference type="NCBI Taxonomy" id="2739433"/>
    <lineage>
        <taxon>Bacteria</taxon>
        <taxon>Pseudomonadati</taxon>
        <taxon>Pseudomonadota</taxon>
        <taxon>Alphaproteobacteria</taxon>
        <taxon>Sphingomonadales</taxon>
        <taxon>Erythrobacteraceae</taxon>
        <taxon>Erythrobacter/Porphyrobacter group</taxon>
        <taxon>Erythrobacter</taxon>
    </lineage>
</organism>
<evidence type="ECO:0000256" key="1">
    <source>
        <dbReference type="SAM" id="SignalP"/>
    </source>
</evidence>
<dbReference type="SUPFAM" id="SSF52833">
    <property type="entry name" value="Thioredoxin-like"/>
    <property type="match status" value="1"/>
</dbReference>
<dbReference type="AlphaFoldDB" id="A0A7D3XGG9"/>
<sequence>MTMKAGLLKSILLLAAGAIALGASAEDSPAPKRGNWSATVTETEGGHLLGNPDAPVKLVEFMSYTCSHCADFAREGDGALKLFYIPTGRMNYEIRHLIRDPVDLTAALLTHCGDPKKFALNHEAVMSRYPQWIEKARQATQAQQSRWQFGTLSARFQAIASDLDFYEIMETRGYSRIEADRCLADEAKAREIADTSRADVDKYGLQGTPSFVLDGTLLEGTHAWEALRPKLDEAI</sequence>
<gene>
    <name evidence="3" type="ORF">HQR01_02215</name>
</gene>
<dbReference type="Proteomes" id="UP000504693">
    <property type="component" value="Chromosome"/>
</dbReference>
<feature type="domain" description="Thioredoxin-like fold" evidence="2">
    <location>
        <begin position="43"/>
        <end position="232"/>
    </location>
</feature>
<dbReference type="Gene3D" id="3.40.30.10">
    <property type="entry name" value="Glutaredoxin"/>
    <property type="match status" value="1"/>
</dbReference>
<reference evidence="3 4" key="1">
    <citation type="submission" date="2020-05" db="EMBL/GenBank/DDBJ databases">
        <title>Erythrobacter mangrovi sp. nov., isolated from rhizosphere soil of mangrove plant (Kandelia candel).</title>
        <authorList>
            <person name="Ye Y.H."/>
        </authorList>
    </citation>
    <scope>NUCLEOTIDE SEQUENCE [LARGE SCALE GENOMIC DNA]</scope>
    <source>
        <strain evidence="3 4">EB310</strain>
    </source>
</reference>
<evidence type="ECO:0000313" key="4">
    <source>
        <dbReference type="Proteomes" id="UP000504693"/>
    </source>
</evidence>
<dbReference type="EMBL" id="CP053921">
    <property type="protein sequence ID" value="QKG70278.1"/>
    <property type="molecule type" value="Genomic_DNA"/>
</dbReference>
<protein>
    <submittedName>
        <fullName evidence="3">Thioredoxin domain-containing protein</fullName>
    </submittedName>
</protein>